<name>A0ABQ9XAI3_9EUKA</name>
<accession>A0ABQ9XAI3</accession>
<sequence>MSNSVRSHKFSLRFASKWGQNCYVVGEVKELGHWNPGHQLRMVYTEDSLWTITLDVPTTFFRYSYVIIDDFDPNRGVTWEPRTDRELKPDQLPRIDDWGVGKKVQMMTIPNLEKPFWRCPMPYSRMFDASNEIHKELEDIGINVIALLTHLDEANYHTNGLLLPYYAEHKMNVHMFSIDDKSVPWDIQSFRKYVRSVIELIKKDGKVCIHCHSGTGRTGVLVASHWTECSRYSCRIQWTLPWRVNDT</sequence>
<dbReference type="InterPro" id="IPR013784">
    <property type="entry name" value="Carb-bd-like_fold"/>
</dbReference>
<comment type="caution">
    <text evidence="4">The sequence shown here is derived from an EMBL/GenBank/DDBJ whole genome shotgun (WGS) entry which is preliminary data.</text>
</comment>
<dbReference type="InterPro" id="IPR000387">
    <property type="entry name" value="Tyr_Pase_dom"/>
</dbReference>
<dbReference type="InterPro" id="IPR013783">
    <property type="entry name" value="Ig-like_fold"/>
</dbReference>
<dbReference type="InterPro" id="IPR002044">
    <property type="entry name" value="CBM20"/>
</dbReference>
<dbReference type="PANTHER" id="PTHR15048">
    <property type="entry name" value="STARCH-BINDING DOMAIN-CONTAINING PROTEIN 1"/>
    <property type="match status" value="1"/>
</dbReference>
<gene>
    <name evidence="4" type="ORF">BLNAU_16809</name>
</gene>
<organism evidence="4 5">
    <name type="scientific">Blattamonas nauphoetae</name>
    <dbReference type="NCBI Taxonomy" id="2049346"/>
    <lineage>
        <taxon>Eukaryota</taxon>
        <taxon>Metamonada</taxon>
        <taxon>Preaxostyla</taxon>
        <taxon>Oxymonadida</taxon>
        <taxon>Blattamonas</taxon>
    </lineage>
</organism>
<protein>
    <submittedName>
        <fullName evidence="4">Carbohydrate-binding module family 20 protein</fullName>
    </submittedName>
</protein>
<evidence type="ECO:0000313" key="4">
    <source>
        <dbReference type="EMBL" id="KAK2948273.1"/>
    </source>
</evidence>
<evidence type="ECO:0000259" key="3">
    <source>
        <dbReference type="PROSITE" id="PS51166"/>
    </source>
</evidence>
<dbReference type="SMART" id="SM01065">
    <property type="entry name" value="CBM_2"/>
    <property type="match status" value="1"/>
</dbReference>
<dbReference type="SUPFAM" id="SSF52799">
    <property type="entry name" value="(Phosphotyrosine protein) phosphatases II"/>
    <property type="match status" value="1"/>
</dbReference>
<dbReference type="InterPro" id="IPR029021">
    <property type="entry name" value="Prot-tyrosine_phosphatase-like"/>
</dbReference>
<feature type="domain" description="CBM20" evidence="3">
    <location>
        <begin position="1"/>
        <end position="119"/>
    </location>
</feature>
<keyword evidence="1" id="KW-0904">Protein phosphatase</keyword>
<dbReference type="EMBL" id="JARBJD010000180">
    <property type="protein sequence ID" value="KAK2948273.1"/>
    <property type="molecule type" value="Genomic_DNA"/>
</dbReference>
<proteinExistence type="predicted"/>
<evidence type="ECO:0000256" key="1">
    <source>
        <dbReference type="ARBA" id="ARBA00022912"/>
    </source>
</evidence>
<dbReference type="PANTHER" id="PTHR15048:SF0">
    <property type="entry name" value="STARCH-BINDING DOMAIN-CONTAINING PROTEIN 1"/>
    <property type="match status" value="1"/>
</dbReference>
<dbReference type="Pfam" id="PF00686">
    <property type="entry name" value="CBM_20"/>
    <property type="match status" value="1"/>
</dbReference>
<evidence type="ECO:0000259" key="2">
    <source>
        <dbReference type="PROSITE" id="PS50056"/>
    </source>
</evidence>
<feature type="domain" description="Tyrosine specific protein phosphatases" evidence="2">
    <location>
        <begin position="188"/>
        <end position="223"/>
    </location>
</feature>
<dbReference type="PROSITE" id="PS50056">
    <property type="entry name" value="TYR_PHOSPHATASE_2"/>
    <property type="match status" value="1"/>
</dbReference>
<dbReference type="PROSITE" id="PS51166">
    <property type="entry name" value="CBM20"/>
    <property type="match status" value="1"/>
</dbReference>
<dbReference type="Proteomes" id="UP001281761">
    <property type="component" value="Unassembled WGS sequence"/>
</dbReference>
<dbReference type="SUPFAM" id="SSF49452">
    <property type="entry name" value="Starch-binding domain-like"/>
    <property type="match status" value="1"/>
</dbReference>
<dbReference type="Gene3D" id="2.60.40.10">
    <property type="entry name" value="Immunoglobulins"/>
    <property type="match status" value="1"/>
</dbReference>
<reference evidence="4 5" key="1">
    <citation type="journal article" date="2022" name="bioRxiv">
        <title>Genomics of Preaxostyla Flagellates Illuminates Evolutionary Transitions and the Path Towards Mitochondrial Loss.</title>
        <authorList>
            <person name="Novak L.V.F."/>
            <person name="Treitli S.C."/>
            <person name="Pyrih J."/>
            <person name="Halakuc P."/>
            <person name="Pipaliya S.V."/>
            <person name="Vacek V."/>
            <person name="Brzon O."/>
            <person name="Soukal P."/>
            <person name="Eme L."/>
            <person name="Dacks J.B."/>
            <person name="Karnkowska A."/>
            <person name="Elias M."/>
            <person name="Hampl V."/>
        </authorList>
    </citation>
    <scope>NUCLEOTIDE SEQUENCE [LARGE SCALE GENOMIC DNA]</scope>
    <source>
        <strain evidence="4">NAU3</strain>
        <tissue evidence="4">Gut</tissue>
    </source>
</reference>
<keyword evidence="5" id="KW-1185">Reference proteome</keyword>
<dbReference type="Gene3D" id="3.90.190.10">
    <property type="entry name" value="Protein tyrosine phosphatase superfamily"/>
    <property type="match status" value="1"/>
</dbReference>
<dbReference type="InterPro" id="IPR016130">
    <property type="entry name" value="Tyr_Pase_AS"/>
</dbReference>
<evidence type="ECO:0000313" key="5">
    <source>
        <dbReference type="Proteomes" id="UP001281761"/>
    </source>
</evidence>
<keyword evidence="1" id="KW-0378">Hydrolase</keyword>
<dbReference type="PROSITE" id="PS00383">
    <property type="entry name" value="TYR_PHOSPHATASE_1"/>
    <property type="match status" value="1"/>
</dbReference>
<dbReference type="Pfam" id="PF22785">
    <property type="entry name" value="Tc-R-P"/>
    <property type="match status" value="1"/>
</dbReference>